<feature type="transmembrane region" description="Helical" evidence="1">
    <location>
        <begin position="255"/>
        <end position="279"/>
    </location>
</feature>
<reference evidence="2" key="1">
    <citation type="submission" date="2020-07" db="EMBL/GenBank/DDBJ databases">
        <title>Vallitalea pronyensis genome.</title>
        <authorList>
            <person name="Postec A."/>
        </authorList>
    </citation>
    <scope>NUCLEOTIDE SEQUENCE</scope>
    <source>
        <strain evidence="2">FatNI3</strain>
    </source>
</reference>
<evidence type="ECO:0000313" key="2">
    <source>
        <dbReference type="EMBL" id="QUI21262.1"/>
    </source>
</evidence>
<gene>
    <name evidence="2" type="ORF">HZI73_02730</name>
</gene>
<sequence>MKTNLIILFYLLIMILLTSAYQLFSSIGRGRHKQYAFRYTTMKRKKDTSHYEIMHKYFFDAGWQINMQQYNRIRYILFAALTLIIGYTFYESSRLRVMVALLLSIYWISMPVLKWGNKDSPLVMFLKFLQKIYNKKKDVEIYRILIQLKNIAVTQQEKPYSADYVINQLIKFADTTKNGFIQFLMYYNTGREEEAYEGFLRHIPTKMGSEVAAILLKLDKLQPMEMVEQINMVKERIRENHITQKHKKQNQISDLIYLPIIAPVFILFLNFIMICVWIPQIESINQIF</sequence>
<evidence type="ECO:0000313" key="3">
    <source>
        <dbReference type="Proteomes" id="UP000683246"/>
    </source>
</evidence>
<keyword evidence="1" id="KW-0812">Transmembrane</keyword>
<protein>
    <submittedName>
        <fullName evidence="2">Uncharacterized protein</fullName>
    </submittedName>
</protein>
<proteinExistence type="predicted"/>
<feature type="transmembrane region" description="Helical" evidence="1">
    <location>
        <begin position="96"/>
        <end position="116"/>
    </location>
</feature>
<dbReference type="RefSeq" id="WP_212696727.1">
    <property type="nucleotide sequence ID" value="NZ_CP058649.1"/>
</dbReference>
<keyword evidence="1" id="KW-1133">Transmembrane helix</keyword>
<accession>A0A8J8MGV8</accession>
<evidence type="ECO:0000256" key="1">
    <source>
        <dbReference type="SAM" id="Phobius"/>
    </source>
</evidence>
<dbReference type="AlphaFoldDB" id="A0A8J8MGV8"/>
<dbReference type="Proteomes" id="UP000683246">
    <property type="component" value="Chromosome"/>
</dbReference>
<dbReference type="KEGG" id="vpy:HZI73_02730"/>
<feature type="transmembrane region" description="Helical" evidence="1">
    <location>
        <begin position="73"/>
        <end position="90"/>
    </location>
</feature>
<keyword evidence="1" id="KW-0472">Membrane</keyword>
<feature type="transmembrane region" description="Helical" evidence="1">
    <location>
        <begin position="6"/>
        <end position="24"/>
    </location>
</feature>
<organism evidence="2 3">
    <name type="scientific">Vallitalea pronyensis</name>
    <dbReference type="NCBI Taxonomy" id="1348613"/>
    <lineage>
        <taxon>Bacteria</taxon>
        <taxon>Bacillati</taxon>
        <taxon>Bacillota</taxon>
        <taxon>Clostridia</taxon>
        <taxon>Lachnospirales</taxon>
        <taxon>Vallitaleaceae</taxon>
        <taxon>Vallitalea</taxon>
    </lineage>
</organism>
<keyword evidence="3" id="KW-1185">Reference proteome</keyword>
<name>A0A8J8MGV8_9FIRM</name>
<dbReference type="EMBL" id="CP058649">
    <property type="protein sequence ID" value="QUI21262.1"/>
    <property type="molecule type" value="Genomic_DNA"/>
</dbReference>